<evidence type="ECO:0000256" key="2">
    <source>
        <dbReference type="ARBA" id="ARBA00004170"/>
    </source>
</evidence>
<dbReference type="GO" id="GO:0008270">
    <property type="term" value="F:zinc ion binding"/>
    <property type="evidence" value="ECO:0007669"/>
    <property type="project" value="UniProtKB-KW"/>
</dbReference>
<evidence type="ECO:0000256" key="1">
    <source>
        <dbReference type="ARBA" id="ARBA00000900"/>
    </source>
</evidence>
<feature type="compositionally biased region" description="Polar residues" evidence="18">
    <location>
        <begin position="404"/>
        <end position="425"/>
    </location>
</feature>
<feature type="compositionally biased region" description="Basic and acidic residues" evidence="18">
    <location>
        <begin position="54"/>
        <end position="65"/>
    </location>
</feature>
<dbReference type="SMART" id="SM00064">
    <property type="entry name" value="FYVE"/>
    <property type="match status" value="1"/>
</dbReference>
<dbReference type="PROSITE" id="PS50089">
    <property type="entry name" value="ZF_RING_2"/>
    <property type="match status" value="1"/>
</dbReference>
<feature type="region of interest" description="Disordered" evidence="18">
    <location>
        <begin position="395"/>
        <end position="443"/>
    </location>
</feature>
<evidence type="ECO:0000256" key="6">
    <source>
        <dbReference type="ARBA" id="ARBA00012483"/>
    </source>
</evidence>
<comment type="catalytic activity">
    <reaction evidence="1">
        <text>S-ubiquitinyl-[E2 ubiquitin-conjugating enzyme]-L-cysteine + [acceptor protein]-L-lysine = [E2 ubiquitin-conjugating enzyme]-L-cysteine + N(6)-ubiquitinyl-[acceptor protein]-L-lysine.</text>
        <dbReference type="EC" id="2.3.2.27"/>
    </reaction>
</comment>
<feature type="domain" description="RING-type" evidence="19">
    <location>
        <begin position="558"/>
        <end position="600"/>
    </location>
</feature>
<feature type="domain" description="FYVE-type" evidence="20">
    <location>
        <begin position="200"/>
        <end position="291"/>
    </location>
</feature>
<feature type="compositionally biased region" description="Polar residues" evidence="18">
    <location>
        <begin position="101"/>
        <end position="119"/>
    </location>
</feature>
<keyword evidence="9" id="KW-0479">Metal-binding</keyword>
<dbReference type="InterPro" id="IPR017455">
    <property type="entry name" value="Znf_FYVE-rel"/>
</dbReference>
<feature type="region of interest" description="Disordered" evidence="18">
    <location>
        <begin position="489"/>
        <end position="517"/>
    </location>
</feature>
<evidence type="ECO:0000313" key="21">
    <source>
        <dbReference type="EMBL" id="KHJ33600.1"/>
    </source>
</evidence>
<evidence type="ECO:0000256" key="12">
    <source>
        <dbReference type="ARBA" id="ARBA00022786"/>
    </source>
</evidence>
<dbReference type="Pfam" id="PF01363">
    <property type="entry name" value="FYVE"/>
    <property type="match status" value="1"/>
</dbReference>
<evidence type="ECO:0000256" key="5">
    <source>
        <dbReference type="ARBA" id="ARBA00004906"/>
    </source>
</evidence>
<dbReference type="PANTHER" id="PTHR46661:SF4">
    <property type="entry name" value="RING-TYPE DOMAIN-CONTAINING PROTEIN"/>
    <property type="match status" value="1"/>
</dbReference>
<dbReference type="GO" id="GO:0061630">
    <property type="term" value="F:ubiquitin protein ligase activity"/>
    <property type="evidence" value="ECO:0007669"/>
    <property type="project" value="UniProtKB-EC"/>
</dbReference>
<evidence type="ECO:0000256" key="10">
    <source>
        <dbReference type="ARBA" id="ARBA00022753"/>
    </source>
</evidence>
<evidence type="ECO:0000256" key="3">
    <source>
        <dbReference type="ARBA" id="ARBA00004177"/>
    </source>
</evidence>
<gene>
    <name evidence="21" type="ORF">EV44_g5652</name>
</gene>
<dbReference type="EMBL" id="JNVN01001342">
    <property type="protein sequence ID" value="KHJ33600.1"/>
    <property type="molecule type" value="Genomic_DNA"/>
</dbReference>
<dbReference type="GO" id="GO:0005768">
    <property type="term" value="C:endosome"/>
    <property type="evidence" value="ECO:0007669"/>
    <property type="project" value="UniProtKB-SubCell"/>
</dbReference>
<keyword evidence="8" id="KW-0519">Myristate</keyword>
<evidence type="ECO:0000259" key="20">
    <source>
        <dbReference type="PROSITE" id="PS50178"/>
    </source>
</evidence>
<sequence length="605" mass="67564">MEPLNPHISSTNHEGRPLPRSELVYSNTLEYQPLRLTSSLPIRFRTSARDVGTLRDEGEMAKSELNDGPPTSKKYSKLPIISVPTRSSSQSVGASLHDRSSGASNLAQTNDAYTSSNSNNVRQIADRQIIGSRAFVSNDNMRSCYQSSQYAVKSMPRRNSPRNNSSSSFIAPSIFSFTTSPNNIENGESRIFTTPRWQLDSEVNACPICKSRFSFFLRKHHCRRCGRVVCDSCSPHRITIPFQYIVQPPAQGEDSLPQIRRIRQPDIENSSEYIGGGRQVRLCNPCVPDPNTSPPQISTDQYERNAETLHDSSIQTASTRTIGSPLSMESYIPPTDSPGAAAFNPFFHPTQQNGARNQSQTLRINDIPHRATYTRRRDRGLGLVNSSGRLRSNTVGLHGHANHYGNSSSLPSNNSTVQNSYSMSQPDYHWRLPTNPPSSSRPQISEEDECWICHEELPSCQLENFEALRAVHVSACIRHAIQLASGSYKDSNVQSSGGGNLPEQRTESIVNDSSDPTTMRVTFQHNGLNTNMNLKKERRTGVFPYKATEKDCSDDAECAICLEEFEIGVDMGRLECFCRFHLKCIRGWFKTRPGKCPIHQHNGGY</sequence>
<dbReference type="InterPro" id="IPR013083">
    <property type="entry name" value="Znf_RING/FYVE/PHD"/>
</dbReference>
<dbReference type="SMART" id="SM00184">
    <property type="entry name" value="RING"/>
    <property type="match status" value="1"/>
</dbReference>
<reference evidence="21 22" key="1">
    <citation type="journal article" date="2014" name="BMC Genomics">
        <title>Adaptive genomic structural variation in the grape powdery mildew pathogen, Erysiphe necator.</title>
        <authorList>
            <person name="Jones L."/>
            <person name="Riaz S."/>
            <person name="Morales-Cruz A."/>
            <person name="Amrine K.C."/>
            <person name="McGuire B."/>
            <person name="Gubler W.D."/>
            <person name="Walker M.A."/>
            <person name="Cantu D."/>
        </authorList>
    </citation>
    <scope>NUCLEOTIDE SEQUENCE [LARGE SCALE GENOMIC DNA]</scope>
    <source>
        <strain evidence="22">c</strain>
    </source>
</reference>
<dbReference type="InterPro" id="IPR001841">
    <property type="entry name" value="Znf_RING"/>
</dbReference>
<dbReference type="GO" id="GO:0070936">
    <property type="term" value="P:protein K48-linked ubiquitination"/>
    <property type="evidence" value="ECO:0007669"/>
    <property type="project" value="TreeGrafter"/>
</dbReference>
<evidence type="ECO:0000256" key="13">
    <source>
        <dbReference type="ARBA" id="ARBA00022833"/>
    </source>
</evidence>
<keyword evidence="22" id="KW-1185">Reference proteome</keyword>
<evidence type="ECO:0000256" key="9">
    <source>
        <dbReference type="ARBA" id="ARBA00022723"/>
    </source>
</evidence>
<dbReference type="Proteomes" id="UP000030854">
    <property type="component" value="Unassembled WGS sequence"/>
</dbReference>
<keyword evidence="15" id="KW-0458">Lysosome</keyword>
<feature type="compositionally biased region" description="Polar residues" evidence="18">
    <location>
        <begin position="507"/>
        <end position="517"/>
    </location>
</feature>
<dbReference type="Pfam" id="PF13639">
    <property type="entry name" value="zf-RING_2"/>
    <property type="match status" value="1"/>
</dbReference>
<evidence type="ECO:0000259" key="19">
    <source>
        <dbReference type="PROSITE" id="PS50089"/>
    </source>
</evidence>
<evidence type="ECO:0000256" key="18">
    <source>
        <dbReference type="SAM" id="MobiDB-lite"/>
    </source>
</evidence>
<dbReference type="InterPro" id="IPR011011">
    <property type="entry name" value="Znf_FYVE_PHD"/>
</dbReference>
<dbReference type="CDD" id="cd16489">
    <property type="entry name" value="mRING-CH-C4HC2H_ZNRF"/>
    <property type="match status" value="1"/>
</dbReference>
<keyword evidence="10" id="KW-0967">Endosome</keyword>
<dbReference type="PANTHER" id="PTHR46661">
    <property type="entry name" value="E3 UBIQUITIN-PROTEIN LIGASE ZNRF1-LIKE PROTEIN"/>
    <property type="match status" value="1"/>
</dbReference>
<feature type="compositionally biased region" description="Polar residues" evidence="18">
    <location>
        <begin position="84"/>
        <end position="93"/>
    </location>
</feature>
<keyword evidence="12" id="KW-0833">Ubl conjugation pathway</keyword>
<keyword evidence="7" id="KW-0808">Transferase</keyword>
<evidence type="ECO:0000256" key="7">
    <source>
        <dbReference type="ARBA" id="ARBA00022679"/>
    </source>
</evidence>
<keyword evidence="14" id="KW-0472">Membrane</keyword>
<keyword evidence="16" id="KW-0449">Lipoprotein</keyword>
<dbReference type="SUPFAM" id="SSF57850">
    <property type="entry name" value="RING/U-box"/>
    <property type="match status" value="1"/>
</dbReference>
<evidence type="ECO:0000256" key="14">
    <source>
        <dbReference type="ARBA" id="ARBA00023136"/>
    </source>
</evidence>
<evidence type="ECO:0000256" key="16">
    <source>
        <dbReference type="ARBA" id="ARBA00023288"/>
    </source>
</evidence>
<accession>A0A0B1P8C2</accession>
<evidence type="ECO:0000256" key="17">
    <source>
        <dbReference type="PROSITE-ProRule" id="PRU00175"/>
    </source>
</evidence>
<dbReference type="GO" id="GO:0043161">
    <property type="term" value="P:proteasome-mediated ubiquitin-dependent protein catabolic process"/>
    <property type="evidence" value="ECO:0007669"/>
    <property type="project" value="TreeGrafter"/>
</dbReference>
<evidence type="ECO:0000313" key="22">
    <source>
        <dbReference type="Proteomes" id="UP000030854"/>
    </source>
</evidence>
<comment type="caution">
    <text evidence="21">The sequence shown here is derived from an EMBL/GenBank/DDBJ whole genome shotgun (WGS) entry which is preliminary data.</text>
</comment>
<dbReference type="AlphaFoldDB" id="A0A0B1P8C2"/>
<name>A0A0B1P8C2_UNCNE</name>
<evidence type="ECO:0000256" key="8">
    <source>
        <dbReference type="ARBA" id="ARBA00022707"/>
    </source>
</evidence>
<comment type="pathway">
    <text evidence="5">Protein modification; protein ubiquitination.</text>
</comment>
<dbReference type="GO" id="GO:0016020">
    <property type="term" value="C:membrane"/>
    <property type="evidence" value="ECO:0007669"/>
    <property type="project" value="UniProtKB-SubCell"/>
</dbReference>
<dbReference type="Gene3D" id="3.30.40.10">
    <property type="entry name" value="Zinc/RING finger domain, C3HC4 (zinc finger)"/>
    <property type="match status" value="2"/>
</dbReference>
<keyword evidence="13" id="KW-0862">Zinc</keyword>
<dbReference type="InterPro" id="IPR051878">
    <property type="entry name" value="ZNRF_ubiq-protein_ligase"/>
</dbReference>
<dbReference type="EC" id="2.3.2.27" evidence="6"/>
<keyword evidence="11 17" id="KW-0863">Zinc-finger</keyword>
<protein>
    <recommendedName>
        <fullName evidence="6">RING-type E3 ubiquitin transferase</fullName>
        <ecNumber evidence="6">2.3.2.27</ecNumber>
    </recommendedName>
</protein>
<evidence type="ECO:0000256" key="4">
    <source>
        <dbReference type="ARBA" id="ARBA00004371"/>
    </source>
</evidence>
<proteinExistence type="predicted"/>
<feature type="region of interest" description="Disordered" evidence="18">
    <location>
        <begin position="54"/>
        <end position="119"/>
    </location>
</feature>
<dbReference type="HOGENOM" id="CLU_022550_3_0_1"/>
<evidence type="ECO:0000256" key="11">
    <source>
        <dbReference type="ARBA" id="ARBA00022771"/>
    </source>
</evidence>
<evidence type="ECO:0000256" key="15">
    <source>
        <dbReference type="ARBA" id="ARBA00023228"/>
    </source>
</evidence>
<dbReference type="InterPro" id="IPR000306">
    <property type="entry name" value="Znf_FYVE"/>
</dbReference>
<comment type="subcellular location">
    <subcellularLocation>
        <location evidence="3">Endosome</location>
    </subcellularLocation>
    <subcellularLocation>
        <location evidence="4">Lysosome</location>
    </subcellularLocation>
    <subcellularLocation>
        <location evidence="2">Membrane</location>
        <topology evidence="2">Peripheral membrane protein</topology>
    </subcellularLocation>
</comment>
<dbReference type="PROSITE" id="PS50178">
    <property type="entry name" value="ZF_FYVE"/>
    <property type="match status" value="1"/>
</dbReference>
<dbReference type="SUPFAM" id="SSF57903">
    <property type="entry name" value="FYVE/PHD zinc finger"/>
    <property type="match status" value="1"/>
</dbReference>
<organism evidence="21 22">
    <name type="scientific">Uncinula necator</name>
    <name type="common">Grape powdery mildew</name>
    <dbReference type="NCBI Taxonomy" id="52586"/>
    <lineage>
        <taxon>Eukaryota</taxon>
        <taxon>Fungi</taxon>
        <taxon>Dikarya</taxon>
        <taxon>Ascomycota</taxon>
        <taxon>Pezizomycotina</taxon>
        <taxon>Leotiomycetes</taxon>
        <taxon>Erysiphales</taxon>
        <taxon>Erysiphaceae</taxon>
        <taxon>Erysiphe</taxon>
    </lineage>
</organism>